<dbReference type="Proteomes" id="UP000823749">
    <property type="component" value="Chromosome 11"/>
</dbReference>
<evidence type="ECO:0000313" key="1">
    <source>
        <dbReference type="EMBL" id="KAG5524797.1"/>
    </source>
</evidence>
<gene>
    <name evidence="1" type="ORF">RHGRI_031454</name>
</gene>
<comment type="caution">
    <text evidence="1">The sequence shown here is derived from an EMBL/GenBank/DDBJ whole genome shotgun (WGS) entry which is preliminary data.</text>
</comment>
<name>A0AAV6I8R0_9ERIC</name>
<sequence length="187" mass="21189">MMLEGGSSATVVMAGKVKVTMVYNPIDPDSPRSGGAYQMNTGDGRLEVIALAINTGGDRLYYSVIPSFIHIYGGILPLGNIIKWNLKKCFVAWMESIINSFLHHRLEGQLNEVFQENPTQQLNIRVGNFAWVVPIDNGHLHYPTLEQFIEILDLGTLDYLFVTASGEMELTIIVFDYYYVEKIYDWF</sequence>
<reference evidence="1" key="1">
    <citation type="submission" date="2020-08" db="EMBL/GenBank/DDBJ databases">
        <title>Plant Genome Project.</title>
        <authorList>
            <person name="Zhang R.-G."/>
        </authorList>
    </citation>
    <scope>NUCLEOTIDE SEQUENCE</scope>
    <source>
        <strain evidence="1">WSP0</strain>
        <tissue evidence="1">Leaf</tissue>
    </source>
</reference>
<protein>
    <submittedName>
        <fullName evidence="1">Uncharacterized protein</fullName>
    </submittedName>
</protein>
<dbReference type="EMBL" id="JACTNZ010000011">
    <property type="protein sequence ID" value="KAG5524797.1"/>
    <property type="molecule type" value="Genomic_DNA"/>
</dbReference>
<accession>A0AAV6I8R0</accession>
<organism evidence="1 2">
    <name type="scientific">Rhododendron griersonianum</name>
    <dbReference type="NCBI Taxonomy" id="479676"/>
    <lineage>
        <taxon>Eukaryota</taxon>
        <taxon>Viridiplantae</taxon>
        <taxon>Streptophyta</taxon>
        <taxon>Embryophyta</taxon>
        <taxon>Tracheophyta</taxon>
        <taxon>Spermatophyta</taxon>
        <taxon>Magnoliopsida</taxon>
        <taxon>eudicotyledons</taxon>
        <taxon>Gunneridae</taxon>
        <taxon>Pentapetalae</taxon>
        <taxon>asterids</taxon>
        <taxon>Ericales</taxon>
        <taxon>Ericaceae</taxon>
        <taxon>Ericoideae</taxon>
        <taxon>Rhodoreae</taxon>
        <taxon>Rhododendron</taxon>
    </lineage>
</organism>
<evidence type="ECO:0000313" key="2">
    <source>
        <dbReference type="Proteomes" id="UP000823749"/>
    </source>
</evidence>
<keyword evidence="2" id="KW-1185">Reference proteome</keyword>
<proteinExistence type="predicted"/>
<dbReference type="AlphaFoldDB" id="A0AAV6I8R0"/>